<feature type="compositionally biased region" description="Basic and acidic residues" evidence="1">
    <location>
        <begin position="159"/>
        <end position="177"/>
    </location>
</feature>
<gene>
    <name evidence="2" type="ORF">An03g05410</name>
</gene>
<organism evidence="2">
    <name type="scientific">Aspergillus niger</name>
    <dbReference type="NCBI Taxonomy" id="5061"/>
    <lineage>
        <taxon>Eukaryota</taxon>
        <taxon>Fungi</taxon>
        <taxon>Dikarya</taxon>
        <taxon>Ascomycota</taxon>
        <taxon>Pezizomycotina</taxon>
        <taxon>Eurotiomycetes</taxon>
        <taxon>Eurotiomycetidae</taxon>
        <taxon>Eurotiales</taxon>
        <taxon>Aspergillaceae</taxon>
        <taxon>Aspergillus</taxon>
        <taxon>Aspergillus subgen. Circumdati</taxon>
    </lineage>
</organism>
<protein>
    <submittedName>
        <fullName evidence="2">Uncharacterized protein</fullName>
    </submittedName>
</protein>
<dbReference type="GeneID" id="84590739"/>
<reference evidence="2" key="2">
    <citation type="submission" date="2025-08" db="UniProtKB">
        <authorList>
            <consortium name="RefSeq"/>
        </authorList>
    </citation>
    <scope>IDENTIFICATION</scope>
</reference>
<evidence type="ECO:0000313" key="2">
    <source>
        <dbReference type="RefSeq" id="XP_059600318.1"/>
    </source>
</evidence>
<evidence type="ECO:0000256" key="1">
    <source>
        <dbReference type="SAM" id="MobiDB-lite"/>
    </source>
</evidence>
<proteinExistence type="predicted"/>
<dbReference type="AlphaFoldDB" id="A0AAJ8DY17"/>
<feature type="compositionally biased region" description="Polar residues" evidence="1">
    <location>
        <begin position="218"/>
        <end position="231"/>
    </location>
</feature>
<sequence length="247" mass="26266">MDLVVVLRATNHPLVIKSDIAPAVILRRGCEAYSMRNMSACHPAPLRLYGGCLSCITPVTGNAPPRPFSIVADAVEWIVRQLLAPTVRVAGSGPDLLVPTYRPATRCIPAGCYAYLLDISFSEGDCWMTVPDISRMPVSLSDPDPRGCYLNGSSSLQHIRPDGNPTRDELSHGDRDSPGSMGASGPTGYLGPLPSECRYGRKSDTPNESMAISGAREASTTANDSGVSTGLSMIRPEIAFHPTGPLN</sequence>
<reference evidence="2" key="1">
    <citation type="submission" date="2025-02" db="EMBL/GenBank/DDBJ databases">
        <authorList>
            <consortium name="NCBI Genome Project"/>
        </authorList>
    </citation>
    <scope>NUCLEOTIDE SEQUENCE</scope>
</reference>
<dbReference type="VEuPathDB" id="FungiDB:An03g05410"/>
<feature type="region of interest" description="Disordered" evidence="1">
    <location>
        <begin position="151"/>
        <end position="247"/>
    </location>
</feature>
<name>A0AAJ8DY17_ASPNG</name>
<dbReference type="RefSeq" id="XP_059600318.1">
    <property type="nucleotide sequence ID" value="XM_059747134.1"/>
</dbReference>
<accession>A0AAJ8DY17</accession>
<dbReference type="KEGG" id="ang:An03g05410"/>